<dbReference type="SUPFAM" id="SSF53738">
    <property type="entry name" value="Phosphoglucomutase, first 3 domains"/>
    <property type="match status" value="3"/>
</dbReference>
<dbReference type="InterPro" id="IPR005845">
    <property type="entry name" value="A-D-PHexomutase_a/b/a-II"/>
</dbReference>
<comment type="cofactor">
    <cofactor evidence="2">
        <name>Mg(2+)</name>
        <dbReference type="ChEBI" id="CHEBI:18420"/>
    </cofactor>
</comment>
<evidence type="ECO:0000256" key="5">
    <source>
        <dbReference type="ARBA" id="ARBA00010231"/>
    </source>
</evidence>
<gene>
    <name evidence="20" type="primary">pgcA</name>
    <name evidence="20" type="ORF">AVLFYP127_00946</name>
</gene>
<protein>
    <recommendedName>
        <fullName evidence="11">Phosphoglucomutase</fullName>
        <ecNumber evidence="6">5.4.2.2</ecNumber>
    </recommendedName>
    <alternativeName>
        <fullName evidence="13">Alpha-phosphoglucomutase</fullName>
    </alternativeName>
    <alternativeName>
        <fullName evidence="12">Glucose phosphomutase</fullName>
    </alternativeName>
</protein>
<comment type="pathway">
    <text evidence="4">Lipid metabolism.</text>
</comment>
<evidence type="ECO:0000256" key="4">
    <source>
        <dbReference type="ARBA" id="ARBA00005189"/>
    </source>
</evidence>
<dbReference type="PANTHER" id="PTHR45745">
    <property type="entry name" value="PHOSPHOMANNOMUTASE 45A"/>
    <property type="match status" value="1"/>
</dbReference>
<evidence type="ECO:0000259" key="18">
    <source>
        <dbReference type="Pfam" id="PF02879"/>
    </source>
</evidence>
<dbReference type="EC" id="5.4.2.2" evidence="6"/>
<dbReference type="GO" id="GO:0006166">
    <property type="term" value="P:purine ribonucleoside salvage"/>
    <property type="evidence" value="ECO:0007669"/>
    <property type="project" value="TreeGrafter"/>
</dbReference>
<dbReference type="PROSITE" id="PS00710">
    <property type="entry name" value="PGM_PMM"/>
    <property type="match status" value="1"/>
</dbReference>
<evidence type="ECO:0000256" key="8">
    <source>
        <dbReference type="ARBA" id="ARBA00022723"/>
    </source>
</evidence>
<feature type="domain" description="Alpha-D-phosphohexomutase C-terminal" evidence="16">
    <location>
        <begin position="506"/>
        <end position="536"/>
    </location>
</feature>
<keyword evidence="9 14" id="KW-0460">Magnesium</keyword>
<sequence>MDYKKVYESWLNNEFFDQDTRDELKNIENDENEIEDRFYQELAFGTAGLRGKLGAGTNRMNQYTVAKASQAFADTISDMGEDAKKRGVTICYDVRHKSDEFSKITAEVFAANGIKVNIFKEIQPTPVCSYAIRKLKSIAGVMVTASHNPREYNGYKAYGSDGSQILEDIAVQIQNYMKEYDDYSKIKRIDFDKAMDEGLISWIDDSLIEDYVKEVLACTINDDVDKKVKIVYTPLNGCGNKLVRRILNERGFENIYIVKEQENPDPDFTTVGYPNPEDPKAFKLSEKLGEEKEADLLLATDPDSDRCAVEVKDEKGNYQFLTGNQIGSLLTNYILTALDENNELPEDGAVVKTIVSTDLIKPIAKSYGVEVFEVLTGFKNIYEVANEFERKGKGEFIFGFEESIGYNYKTFVRDKDAVNSAMLISEMTAYYKDKGKTLLDVLDDIYEKFGYYSNEVQSIVLEGLDGANKIKRIMETIRNNPIEEVIGLKVKNIVDYLNDDTGLSKSNVLKYYLEDDSWFVLRPSGTEPKIKLYLNVIEKSKKESEIKKDKLKDEVNKIIDKID</sequence>
<dbReference type="InterPro" id="IPR005841">
    <property type="entry name" value="Alpha-D-phosphohexomutase_SF"/>
</dbReference>
<feature type="coiled-coil region" evidence="15">
    <location>
        <begin position="534"/>
        <end position="561"/>
    </location>
</feature>
<evidence type="ECO:0000313" key="20">
    <source>
        <dbReference type="EMBL" id="VYT12799.1"/>
    </source>
</evidence>
<dbReference type="AlphaFoldDB" id="A0A6N2U5Y2"/>
<evidence type="ECO:0000256" key="14">
    <source>
        <dbReference type="RuleBase" id="RU004326"/>
    </source>
</evidence>
<keyword evidence="15" id="KW-0175">Coiled coil</keyword>
<dbReference type="GO" id="GO:0005975">
    <property type="term" value="P:carbohydrate metabolic process"/>
    <property type="evidence" value="ECO:0007669"/>
    <property type="project" value="InterPro"/>
</dbReference>
<evidence type="ECO:0000256" key="12">
    <source>
        <dbReference type="ARBA" id="ARBA00041398"/>
    </source>
</evidence>
<comment type="catalytic activity">
    <reaction evidence="1">
        <text>alpha-D-glucose 1-phosphate = alpha-D-glucose 6-phosphate</text>
        <dbReference type="Rhea" id="RHEA:23536"/>
        <dbReference type="ChEBI" id="CHEBI:58225"/>
        <dbReference type="ChEBI" id="CHEBI:58601"/>
        <dbReference type="EC" id="5.4.2.2"/>
    </reaction>
</comment>
<dbReference type="InterPro" id="IPR005844">
    <property type="entry name" value="A-D-PHexomutase_a/b/a-I"/>
</dbReference>
<dbReference type="InterPro" id="IPR016055">
    <property type="entry name" value="A-D-PHexomutase_a/b/a-I/II/III"/>
</dbReference>
<dbReference type="InterPro" id="IPR016066">
    <property type="entry name" value="A-D-PHexomutase_CS"/>
</dbReference>
<keyword evidence="7" id="KW-0597">Phosphoprotein</keyword>
<comment type="pathway">
    <text evidence="3">Glycolipid metabolism; diglucosyl-diacylglycerol biosynthesis.</text>
</comment>
<feature type="domain" description="Alpha-D-phosphohexomutase alpha/beta/alpha" evidence="18">
    <location>
        <begin position="210"/>
        <end position="315"/>
    </location>
</feature>
<evidence type="ECO:0000256" key="15">
    <source>
        <dbReference type="SAM" id="Coils"/>
    </source>
</evidence>
<reference evidence="20" key="1">
    <citation type="submission" date="2019-11" db="EMBL/GenBank/DDBJ databases">
        <authorList>
            <person name="Feng L."/>
        </authorList>
    </citation>
    <scope>NUCLEOTIDE SEQUENCE</scope>
    <source>
        <strain evidence="20">AvaginalisLFYP127</strain>
    </source>
</reference>
<dbReference type="GO" id="GO:0008973">
    <property type="term" value="F:phosphopentomutase activity"/>
    <property type="evidence" value="ECO:0007669"/>
    <property type="project" value="TreeGrafter"/>
</dbReference>
<organism evidence="20">
    <name type="scientific">Anaerococcus vaginalis</name>
    <dbReference type="NCBI Taxonomy" id="33037"/>
    <lineage>
        <taxon>Bacteria</taxon>
        <taxon>Bacillati</taxon>
        <taxon>Bacillota</taxon>
        <taxon>Tissierellia</taxon>
        <taxon>Tissierellales</taxon>
        <taxon>Peptoniphilaceae</taxon>
        <taxon>Anaerococcus</taxon>
    </lineage>
</organism>
<evidence type="ECO:0000259" key="17">
    <source>
        <dbReference type="Pfam" id="PF02878"/>
    </source>
</evidence>
<keyword evidence="10 20" id="KW-0413">Isomerase</keyword>
<dbReference type="InterPro" id="IPR036900">
    <property type="entry name" value="A-D-PHexomutase_C_sf"/>
</dbReference>
<dbReference type="CDD" id="cd05799">
    <property type="entry name" value="PGM2"/>
    <property type="match status" value="1"/>
</dbReference>
<evidence type="ECO:0000256" key="11">
    <source>
        <dbReference type="ARBA" id="ARBA00039995"/>
    </source>
</evidence>
<evidence type="ECO:0000256" key="9">
    <source>
        <dbReference type="ARBA" id="ARBA00022842"/>
    </source>
</evidence>
<accession>A0A6N2U5Y2</accession>
<keyword evidence="8 14" id="KW-0479">Metal-binding</keyword>
<evidence type="ECO:0000256" key="10">
    <source>
        <dbReference type="ARBA" id="ARBA00023235"/>
    </source>
</evidence>
<dbReference type="GO" id="GO:0004614">
    <property type="term" value="F:phosphoglucomutase activity"/>
    <property type="evidence" value="ECO:0007669"/>
    <property type="project" value="UniProtKB-EC"/>
</dbReference>
<feature type="domain" description="Alpha-D-phosphohexomutase alpha/beta/alpha" evidence="17">
    <location>
        <begin position="43"/>
        <end position="182"/>
    </location>
</feature>
<evidence type="ECO:0000256" key="7">
    <source>
        <dbReference type="ARBA" id="ARBA00022553"/>
    </source>
</evidence>
<comment type="similarity">
    <text evidence="5 14">Belongs to the phosphohexose mutase family.</text>
</comment>
<evidence type="ECO:0000259" key="16">
    <source>
        <dbReference type="Pfam" id="PF00408"/>
    </source>
</evidence>
<dbReference type="Pfam" id="PF02880">
    <property type="entry name" value="PGM_PMM_III"/>
    <property type="match status" value="1"/>
</dbReference>
<dbReference type="InterPro" id="IPR005843">
    <property type="entry name" value="A-D-PHexomutase_C"/>
</dbReference>
<feature type="domain" description="Alpha-D-phosphohexomutase alpha/beta/alpha" evidence="19">
    <location>
        <begin position="323"/>
        <end position="449"/>
    </location>
</feature>
<evidence type="ECO:0000256" key="6">
    <source>
        <dbReference type="ARBA" id="ARBA00012728"/>
    </source>
</evidence>
<evidence type="ECO:0000256" key="2">
    <source>
        <dbReference type="ARBA" id="ARBA00001946"/>
    </source>
</evidence>
<evidence type="ECO:0000259" key="19">
    <source>
        <dbReference type="Pfam" id="PF02880"/>
    </source>
</evidence>
<dbReference type="EMBL" id="CACRSW010000029">
    <property type="protein sequence ID" value="VYT12799.1"/>
    <property type="molecule type" value="Genomic_DNA"/>
</dbReference>
<dbReference type="RefSeq" id="WP_156329342.1">
    <property type="nucleotide sequence ID" value="NZ_CACRSW010000029.1"/>
</dbReference>
<dbReference type="Pfam" id="PF02878">
    <property type="entry name" value="PGM_PMM_I"/>
    <property type="match status" value="1"/>
</dbReference>
<evidence type="ECO:0000256" key="1">
    <source>
        <dbReference type="ARBA" id="ARBA00000443"/>
    </source>
</evidence>
<proteinExistence type="inferred from homology"/>
<evidence type="ECO:0000256" key="13">
    <source>
        <dbReference type="ARBA" id="ARBA00041467"/>
    </source>
</evidence>
<dbReference type="Gene3D" id="3.30.310.50">
    <property type="entry name" value="Alpha-D-phosphohexomutase, C-terminal domain"/>
    <property type="match status" value="1"/>
</dbReference>
<dbReference type="Pfam" id="PF00408">
    <property type="entry name" value="PGM_PMM_IV"/>
    <property type="match status" value="1"/>
</dbReference>
<dbReference type="PANTHER" id="PTHR45745:SF1">
    <property type="entry name" value="PHOSPHOGLUCOMUTASE 2B-RELATED"/>
    <property type="match status" value="1"/>
</dbReference>
<dbReference type="Pfam" id="PF02879">
    <property type="entry name" value="PGM_PMM_II"/>
    <property type="match status" value="1"/>
</dbReference>
<dbReference type="SUPFAM" id="SSF55957">
    <property type="entry name" value="Phosphoglucomutase, C-terminal domain"/>
    <property type="match status" value="1"/>
</dbReference>
<dbReference type="Gene3D" id="3.40.120.10">
    <property type="entry name" value="Alpha-D-Glucose-1,6-Bisphosphate, subunit A, domain 3"/>
    <property type="match status" value="3"/>
</dbReference>
<dbReference type="InterPro" id="IPR005846">
    <property type="entry name" value="A-D-PHexomutase_a/b/a-III"/>
</dbReference>
<name>A0A6N2U5Y2_9FIRM</name>
<evidence type="ECO:0000256" key="3">
    <source>
        <dbReference type="ARBA" id="ARBA00005164"/>
    </source>
</evidence>
<dbReference type="PRINTS" id="PR00509">
    <property type="entry name" value="PGMPMM"/>
</dbReference>
<dbReference type="GO" id="GO:0000287">
    <property type="term" value="F:magnesium ion binding"/>
    <property type="evidence" value="ECO:0007669"/>
    <property type="project" value="InterPro"/>
</dbReference>